<dbReference type="InterPro" id="IPR015424">
    <property type="entry name" value="PyrdxlP-dep_Trfase"/>
</dbReference>
<dbReference type="GO" id="GO:0030148">
    <property type="term" value="P:sphingolipid biosynthetic process"/>
    <property type="evidence" value="ECO:0007669"/>
    <property type="project" value="UniProtKB-ARBA"/>
</dbReference>
<feature type="domain" description="Aminotransferase class I/classII large" evidence="13">
    <location>
        <begin position="42"/>
        <end position="386"/>
    </location>
</feature>
<evidence type="ECO:0000259" key="13">
    <source>
        <dbReference type="Pfam" id="PF00155"/>
    </source>
</evidence>
<dbReference type="Gene3D" id="3.90.1150.10">
    <property type="entry name" value="Aspartate Aminotransferase, domain 1"/>
    <property type="match status" value="1"/>
</dbReference>
<comment type="caution">
    <text evidence="12">Lacks conserved residue(s) required for the propagation of feature annotation.</text>
</comment>
<dbReference type="GO" id="GO:0016020">
    <property type="term" value="C:membrane"/>
    <property type="evidence" value="ECO:0007669"/>
    <property type="project" value="GOC"/>
</dbReference>
<dbReference type="EC" id="2.3.1.29" evidence="12"/>
<feature type="binding site" evidence="12">
    <location>
        <position position="367"/>
    </location>
    <ligand>
        <name>substrate</name>
    </ligand>
</feature>
<evidence type="ECO:0000256" key="11">
    <source>
        <dbReference type="ARBA" id="ARBA00055827"/>
    </source>
</evidence>
<dbReference type="PANTHER" id="PTHR13693">
    <property type="entry name" value="CLASS II AMINOTRANSFERASE/8-AMINO-7-OXONONANOATE SYNTHASE"/>
    <property type="match status" value="1"/>
</dbReference>
<dbReference type="FunFam" id="3.90.1150.10:FF:000004">
    <property type="entry name" value="2-amino-3-ketobutyrate coenzyme A ligase"/>
    <property type="match status" value="1"/>
</dbReference>
<evidence type="ECO:0000256" key="6">
    <source>
        <dbReference type="ARBA" id="ARBA00022898"/>
    </source>
</evidence>
<dbReference type="InterPro" id="IPR015421">
    <property type="entry name" value="PyrdxlP-dep_Trfase_major"/>
</dbReference>
<comment type="catalytic activity">
    <reaction evidence="10">
        <text>L-serine + hexadecanoyl-CoA + H(+) = 3-oxosphinganine + CO2 + CoA</text>
        <dbReference type="Rhea" id="RHEA:14761"/>
        <dbReference type="ChEBI" id="CHEBI:15378"/>
        <dbReference type="ChEBI" id="CHEBI:16526"/>
        <dbReference type="ChEBI" id="CHEBI:33384"/>
        <dbReference type="ChEBI" id="CHEBI:57287"/>
        <dbReference type="ChEBI" id="CHEBI:57379"/>
        <dbReference type="ChEBI" id="CHEBI:58299"/>
        <dbReference type="EC" id="2.3.1.50"/>
    </reaction>
    <physiologicalReaction direction="left-to-right" evidence="10">
        <dbReference type="Rhea" id="RHEA:14762"/>
    </physiologicalReaction>
</comment>
<dbReference type="GO" id="GO:0019518">
    <property type="term" value="P:L-threonine catabolic process to glycine"/>
    <property type="evidence" value="ECO:0007669"/>
    <property type="project" value="UniProtKB-UniRule"/>
</dbReference>
<dbReference type="InterPro" id="IPR011282">
    <property type="entry name" value="2am3keto_CoA_ligase"/>
</dbReference>
<dbReference type="InterPro" id="IPR015422">
    <property type="entry name" value="PyrdxlP-dep_Trfase_small"/>
</dbReference>
<reference evidence="15" key="1">
    <citation type="submission" date="2016-03" db="EMBL/GenBank/DDBJ databases">
        <title>Flavobacterium columnare strain B185, complete genome.</title>
        <authorList>
            <person name="Sundberg L.-R."/>
            <person name="Papponen P."/>
            <person name="Laanto E."/>
        </authorList>
    </citation>
    <scope>NUCLEOTIDE SEQUENCE [LARGE SCALE GENOMIC DNA]</scope>
    <source>
        <strain evidence="15">B185</strain>
    </source>
</reference>
<evidence type="ECO:0000256" key="9">
    <source>
        <dbReference type="ARBA" id="ARBA00023315"/>
    </source>
</evidence>
<dbReference type="GO" id="GO:0008890">
    <property type="term" value="F:glycine C-acetyltransferase activity"/>
    <property type="evidence" value="ECO:0007669"/>
    <property type="project" value="UniProtKB-UniRule"/>
</dbReference>
<comment type="function">
    <text evidence="12">Catalyzes the cleavage of 2-amino-3-ketobutyrate to glycine and acetyl-CoA.</text>
</comment>
<feature type="binding site" evidence="12">
    <location>
        <begin position="273"/>
        <end position="274"/>
    </location>
    <ligand>
        <name>pyridoxal 5'-phosphate</name>
        <dbReference type="ChEBI" id="CHEBI:597326"/>
        <note>ligand shared between dimeric partners</note>
    </ligand>
</feature>
<comment type="pathway">
    <text evidence="12">Amino-acid degradation; L-threonine degradation via oxydo-reductase pathway; glycine from L-threonine: step 2/2.</text>
</comment>
<dbReference type="GO" id="GO:0004758">
    <property type="term" value="F:serine C-palmitoyltransferase activity"/>
    <property type="evidence" value="ECO:0007669"/>
    <property type="project" value="UniProtKB-EC"/>
</dbReference>
<comment type="catalytic activity">
    <reaction evidence="12">
        <text>glycine + acetyl-CoA = (2S)-2-amino-3-oxobutanoate + CoA</text>
        <dbReference type="Rhea" id="RHEA:20736"/>
        <dbReference type="ChEBI" id="CHEBI:57287"/>
        <dbReference type="ChEBI" id="CHEBI:57288"/>
        <dbReference type="ChEBI" id="CHEBI:57305"/>
        <dbReference type="ChEBI" id="CHEBI:78948"/>
        <dbReference type="EC" id="2.3.1.29"/>
    </reaction>
</comment>
<evidence type="ECO:0000313" key="14">
    <source>
        <dbReference type="EMBL" id="AMO20527.1"/>
    </source>
</evidence>
<dbReference type="Pfam" id="PF00155">
    <property type="entry name" value="Aminotran_1_2"/>
    <property type="match status" value="1"/>
</dbReference>
<evidence type="ECO:0000256" key="4">
    <source>
        <dbReference type="ARBA" id="ARBA00010008"/>
    </source>
</evidence>
<dbReference type="FunFam" id="3.40.640.10:FF:000006">
    <property type="entry name" value="5-aminolevulinate synthase, mitochondrial"/>
    <property type="match status" value="1"/>
</dbReference>
<keyword evidence="9 12" id="KW-0012">Acyltransferase</keyword>
<dbReference type="GO" id="GO:0030170">
    <property type="term" value="F:pyridoxal phosphate binding"/>
    <property type="evidence" value="ECO:0007669"/>
    <property type="project" value="UniProtKB-UniRule"/>
</dbReference>
<keyword evidence="8" id="KW-0443">Lipid metabolism</keyword>
<accession>A0AAI8GB88</accession>
<dbReference type="Proteomes" id="UP000304840">
    <property type="component" value="Chromosome"/>
</dbReference>
<dbReference type="HAMAP" id="MF_00985">
    <property type="entry name" value="2am3keto_CoA_ligase"/>
    <property type="match status" value="1"/>
</dbReference>
<feature type="binding site" description="in other chain" evidence="12">
    <location>
        <position position="184"/>
    </location>
    <ligand>
        <name>pyridoxal 5'-phosphate</name>
        <dbReference type="ChEBI" id="CHEBI:597326"/>
        <note>ligand shared between dimeric partners</note>
    </ligand>
</feature>
<comment type="subunit">
    <text evidence="12">Homodimer.</text>
</comment>
<dbReference type="InterPro" id="IPR050087">
    <property type="entry name" value="AON_synthase_class-II"/>
</dbReference>
<dbReference type="GeneID" id="60758606"/>
<feature type="binding site" description="in other chain" evidence="12">
    <location>
        <begin position="240"/>
        <end position="243"/>
    </location>
    <ligand>
        <name>pyridoxal 5'-phosphate</name>
        <dbReference type="ChEBI" id="CHEBI:597326"/>
        <note>ligand shared between dimeric partners</note>
    </ligand>
</feature>
<evidence type="ECO:0000256" key="1">
    <source>
        <dbReference type="ARBA" id="ARBA00004746"/>
    </source>
</evidence>
<keyword evidence="7" id="KW-0746">Sphingolipid metabolism</keyword>
<evidence type="ECO:0000256" key="5">
    <source>
        <dbReference type="ARBA" id="ARBA00022679"/>
    </source>
</evidence>
<keyword evidence="5 12" id="KW-0808">Transferase</keyword>
<gene>
    <name evidence="12 14" type="primary">kbl</name>
    <name evidence="14" type="ORF">UN65_09450</name>
</gene>
<sequence length="397" mass="43571">MYGKIKDFLKEELASIEANGLYKKERIITSPQGAEITVNGKTVLNFCANNYLGLSSHPEVVQAAKDALDTHGFGMSSVRFICGTQDIHKDLEAAIAKFYGTEDTILYAAAFDANGGVFEPLLSEQDCIISDSLNHASIIDGVRLCKAARYRYENNNMADLEQQLKKANEAGHRFKLIVTDGVFSMDGLVAPLDKICDLAEQYDAMVMVDECHAAGFIGQKGKGTLEAKGVMGRVDIITGTLGKALGGAMGGYTTAKKEIIEILRQRSRPYLFSNSLSPAIVGASLKVFELLEKDTSLRDQLEWNTNYFKEGMKKAGFDIIDGDSAIVPVMLYDAKLSQTMADKLLEEGIYVIGFFYPVVPKDKARIRVQLSAGHTKEHLDKAIEAFVKIGKELKIIL</sequence>
<dbReference type="Gene3D" id="3.40.640.10">
    <property type="entry name" value="Type I PLP-dependent aspartate aminotransferase-like (Major domain)"/>
    <property type="match status" value="1"/>
</dbReference>
<evidence type="ECO:0000256" key="7">
    <source>
        <dbReference type="ARBA" id="ARBA00022919"/>
    </source>
</evidence>
<feature type="binding site" evidence="12">
    <location>
        <position position="135"/>
    </location>
    <ligand>
        <name>substrate</name>
    </ligand>
</feature>
<proteinExistence type="inferred from homology"/>
<evidence type="ECO:0000256" key="10">
    <source>
        <dbReference type="ARBA" id="ARBA00047854"/>
    </source>
</evidence>
<protein>
    <recommendedName>
        <fullName evidence="12">2-amino-3-ketobutyrate coenzyme A ligase</fullName>
        <shortName evidence="12">AKB ligase</shortName>
        <ecNumber evidence="12">2.3.1.29</ecNumber>
    </recommendedName>
    <alternativeName>
        <fullName evidence="12">Glycine acetyltransferase</fullName>
    </alternativeName>
</protein>
<dbReference type="CDD" id="cd06454">
    <property type="entry name" value="KBL_like"/>
    <property type="match status" value="1"/>
</dbReference>
<comment type="pathway">
    <text evidence="2">Lipid metabolism; sphingolipid metabolism.</text>
</comment>
<evidence type="ECO:0000256" key="8">
    <source>
        <dbReference type="ARBA" id="ARBA00023098"/>
    </source>
</evidence>
<comment type="similarity">
    <text evidence="4">Belongs to the class-II pyridoxal-phosphate-dependent aminotransferase family. BioF subfamily.</text>
</comment>
<comment type="pathway">
    <text evidence="1">Cofactor biosynthesis; biotin biosynthesis.</text>
</comment>
<dbReference type="GO" id="GO:0005737">
    <property type="term" value="C:cytoplasm"/>
    <property type="evidence" value="ECO:0007669"/>
    <property type="project" value="UniProtKB-ARBA"/>
</dbReference>
<dbReference type="SUPFAM" id="SSF53383">
    <property type="entry name" value="PLP-dependent transferases"/>
    <property type="match status" value="1"/>
</dbReference>
<feature type="modified residue" description="N6-(pyridoxal phosphate)lysine" evidence="12">
    <location>
        <position position="243"/>
    </location>
</feature>
<dbReference type="AlphaFoldDB" id="A0AAI8GB88"/>
<evidence type="ECO:0000313" key="15">
    <source>
        <dbReference type="Proteomes" id="UP000304840"/>
    </source>
</evidence>
<keyword evidence="6 12" id="KW-0663">Pyridoxal phosphate</keyword>
<dbReference type="RefSeq" id="WP_138425434.1">
    <property type="nucleotide sequence ID" value="NZ_CP010992.1"/>
</dbReference>
<evidence type="ECO:0000256" key="3">
    <source>
        <dbReference type="ARBA" id="ARBA00004991"/>
    </source>
</evidence>
<reference evidence="14 15" key="2">
    <citation type="submission" date="2019-05" db="EMBL/GenBank/DDBJ databases">
        <authorList>
            <person name="Ravantti J.J."/>
        </authorList>
    </citation>
    <scope>NUCLEOTIDE SEQUENCE [LARGE SCALE GENOMIC DNA]</scope>
    <source>
        <strain evidence="14 15">B185</strain>
    </source>
</reference>
<dbReference type="NCBIfam" id="TIGR01822">
    <property type="entry name" value="2am3keto_CoA"/>
    <property type="match status" value="1"/>
</dbReference>
<comment type="function">
    <text evidence="11">Involved in de novo bacterial ceramide synthesis. Catalyzes the condensation of L-serine with palmitoyl-CoA (hexadecanoyl-CoA) to produce 3-oxosphinganine. Also capable of using alanine as substrate leading to the formation of 1-deoxysphinganine (1-deoxySa). Contributes to the levels of endogenous sphingolipids in its host.</text>
</comment>
<dbReference type="PANTHER" id="PTHR13693:SF103">
    <property type="entry name" value="AMINOTRANSFERASE CLASS I_CLASSII DOMAIN-CONTAINING PROTEIN"/>
    <property type="match status" value="1"/>
</dbReference>
<organism evidence="14 15">
    <name type="scientific">Flavobacterium columnare</name>
    <dbReference type="NCBI Taxonomy" id="996"/>
    <lineage>
        <taxon>Bacteria</taxon>
        <taxon>Pseudomonadati</taxon>
        <taxon>Bacteroidota</taxon>
        <taxon>Flavobacteriia</taxon>
        <taxon>Flavobacteriales</taxon>
        <taxon>Flavobacteriaceae</taxon>
        <taxon>Flavobacterium</taxon>
    </lineage>
</organism>
<dbReference type="NCBIfam" id="NF005394">
    <property type="entry name" value="PRK06939.1"/>
    <property type="match status" value="1"/>
</dbReference>
<evidence type="ECO:0000256" key="12">
    <source>
        <dbReference type="HAMAP-Rule" id="MF_00985"/>
    </source>
</evidence>
<dbReference type="EMBL" id="CP010992">
    <property type="protein sequence ID" value="AMO20527.1"/>
    <property type="molecule type" value="Genomic_DNA"/>
</dbReference>
<comment type="cofactor">
    <cofactor evidence="12">
        <name>pyridoxal 5'-phosphate</name>
        <dbReference type="ChEBI" id="CHEBI:597326"/>
    </cofactor>
    <text evidence="12">Binds 1 pyridoxal phosphate per subunit.</text>
</comment>
<evidence type="ECO:0000256" key="2">
    <source>
        <dbReference type="ARBA" id="ARBA00004760"/>
    </source>
</evidence>
<dbReference type="InterPro" id="IPR004839">
    <property type="entry name" value="Aminotransferase_I/II_large"/>
</dbReference>
<name>A0AAI8GB88_9FLAO</name>
<comment type="pathway">
    <text evidence="3">Sphingolipid metabolism.</text>
</comment>